<evidence type="ECO:0000256" key="1">
    <source>
        <dbReference type="ARBA" id="ARBA00004141"/>
    </source>
</evidence>
<evidence type="ECO:0000256" key="3">
    <source>
        <dbReference type="ARBA" id="ARBA00022989"/>
    </source>
</evidence>
<dbReference type="Proteomes" id="UP001347796">
    <property type="component" value="Unassembled WGS sequence"/>
</dbReference>
<feature type="chain" id="PRO_5042671398" evidence="5">
    <location>
        <begin position="22"/>
        <end position="394"/>
    </location>
</feature>
<dbReference type="Gene3D" id="2.70.170.10">
    <property type="entry name" value="Neurotransmitter-gated ion-channel ligand-binding domain"/>
    <property type="match status" value="1"/>
</dbReference>
<keyword evidence="5" id="KW-0813">Transport</keyword>
<feature type="transmembrane region" description="Helical" evidence="5">
    <location>
        <begin position="266"/>
        <end position="282"/>
    </location>
</feature>
<proteinExistence type="inferred from homology"/>
<dbReference type="Pfam" id="PF02932">
    <property type="entry name" value="Neur_chan_memb"/>
    <property type="match status" value="1"/>
</dbReference>
<comment type="similarity">
    <text evidence="5">Belongs to the ligand-gated ion channel (TC 1.A.9) family.</text>
</comment>
<comment type="caution">
    <text evidence="5">Lacks conserved residue(s) required for the propagation of feature annotation.</text>
</comment>
<organism evidence="8 9">
    <name type="scientific">Patella caerulea</name>
    <name type="common">Rayed Mediterranean limpet</name>
    <dbReference type="NCBI Taxonomy" id="87958"/>
    <lineage>
        <taxon>Eukaryota</taxon>
        <taxon>Metazoa</taxon>
        <taxon>Spiralia</taxon>
        <taxon>Lophotrochozoa</taxon>
        <taxon>Mollusca</taxon>
        <taxon>Gastropoda</taxon>
        <taxon>Patellogastropoda</taxon>
        <taxon>Patelloidea</taxon>
        <taxon>Patellidae</taxon>
        <taxon>Patella</taxon>
    </lineage>
</organism>
<keyword evidence="2 5" id="KW-0812">Transmembrane</keyword>
<dbReference type="InterPro" id="IPR006029">
    <property type="entry name" value="Neurotrans-gated_channel_TM"/>
</dbReference>
<dbReference type="InterPro" id="IPR036734">
    <property type="entry name" value="Neur_chan_lig-bd_sf"/>
</dbReference>
<dbReference type="InterPro" id="IPR036719">
    <property type="entry name" value="Neuro-gated_channel_TM_sf"/>
</dbReference>
<dbReference type="PROSITE" id="PS00236">
    <property type="entry name" value="NEUROTR_ION_CHANNEL"/>
    <property type="match status" value="1"/>
</dbReference>
<evidence type="ECO:0000256" key="4">
    <source>
        <dbReference type="ARBA" id="ARBA00023136"/>
    </source>
</evidence>
<reference evidence="8 9" key="1">
    <citation type="submission" date="2024-01" db="EMBL/GenBank/DDBJ databases">
        <title>The genome of the rayed Mediterranean limpet Patella caerulea (Linnaeus, 1758).</title>
        <authorList>
            <person name="Anh-Thu Weber A."/>
            <person name="Halstead-Nussloch G."/>
        </authorList>
    </citation>
    <scope>NUCLEOTIDE SEQUENCE [LARGE SCALE GENOMIC DNA]</scope>
    <source>
        <strain evidence="8">AATW-2023a</strain>
        <tissue evidence="8">Whole specimen</tissue>
    </source>
</reference>
<accession>A0AAN8K7U7</accession>
<evidence type="ECO:0000256" key="5">
    <source>
        <dbReference type="RuleBase" id="RU000687"/>
    </source>
</evidence>
<gene>
    <name evidence="8" type="ORF">SNE40_005285</name>
</gene>
<feature type="transmembrane region" description="Helical" evidence="5">
    <location>
        <begin position="294"/>
        <end position="316"/>
    </location>
</feature>
<comment type="subcellular location">
    <subcellularLocation>
        <location evidence="1">Membrane</location>
        <topology evidence="1">Multi-pass membrane protein</topology>
    </subcellularLocation>
</comment>
<dbReference type="PRINTS" id="PR00252">
    <property type="entry name" value="NRIONCHANNEL"/>
</dbReference>
<name>A0AAN8K7U7_PATCE</name>
<dbReference type="GO" id="GO:0004888">
    <property type="term" value="F:transmembrane signaling receptor activity"/>
    <property type="evidence" value="ECO:0007669"/>
    <property type="project" value="InterPro"/>
</dbReference>
<keyword evidence="9" id="KW-1185">Reference proteome</keyword>
<dbReference type="EMBL" id="JAZGQO010000004">
    <property type="protein sequence ID" value="KAK6187208.1"/>
    <property type="molecule type" value="Genomic_DNA"/>
</dbReference>
<feature type="transmembrane region" description="Helical" evidence="5">
    <location>
        <begin position="372"/>
        <end position="393"/>
    </location>
</feature>
<dbReference type="Gene3D" id="1.20.58.390">
    <property type="entry name" value="Neurotransmitter-gated ion-channel transmembrane domain"/>
    <property type="match status" value="1"/>
</dbReference>
<dbReference type="GO" id="GO:0005230">
    <property type="term" value="F:extracellular ligand-gated monoatomic ion channel activity"/>
    <property type="evidence" value="ECO:0007669"/>
    <property type="project" value="InterPro"/>
</dbReference>
<evidence type="ECO:0000313" key="9">
    <source>
        <dbReference type="Proteomes" id="UP001347796"/>
    </source>
</evidence>
<dbReference type="GO" id="GO:0016020">
    <property type="term" value="C:membrane"/>
    <property type="evidence" value="ECO:0007669"/>
    <property type="project" value="UniProtKB-SubCell"/>
</dbReference>
<dbReference type="Pfam" id="PF02931">
    <property type="entry name" value="Neur_chan_LBD"/>
    <property type="match status" value="1"/>
</dbReference>
<keyword evidence="5" id="KW-0407">Ion channel</keyword>
<dbReference type="AlphaFoldDB" id="A0AAN8K7U7"/>
<evidence type="ECO:0000259" key="6">
    <source>
        <dbReference type="Pfam" id="PF02931"/>
    </source>
</evidence>
<evidence type="ECO:0000259" key="7">
    <source>
        <dbReference type="Pfam" id="PF02932"/>
    </source>
</evidence>
<dbReference type="CDD" id="cd19051">
    <property type="entry name" value="LGIC_TM_cation"/>
    <property type="match status" value="1"/>
</dbReference>
<dbReference type="InterPro" id="IPR006201">
    <property type="entry name" value="Neur_channel"/>
</dbReference>
<dbReference type="SUPFAM" id="SSF90112">
    <property type="entry name" value="Neurotransmitter-gated ion-channel transmembrane pore"/>
    <property type="match status" value="1"/>
</dbReference>
<feature type="signal peptide" evidence="5">
    <location>
        <begin position="1"/>
        <end position="21"/>
    </location>
</feature>
<protein>
    <submittedName>
        <fullName evidence="8">Uncharacterized protein</fullName>
    </submittedName>
</protein>
<feature type="domain" description="Neurotransmitter-gated ion-channel transmembrane" evidence="7">
    <location>
        <begin position="242"/>
        <end position="338"/>
    </location>
</feature>
<dbReference type="InterPro" id="IPR006202">
    <property type="entry name" value="Neur_chan_lig-bd"/>
</dbReference>
<dbReference type="InterPro" id="IPR018000">
    <property type="entry name" value="Neurotransmitter_ion_chnl_CS"/>
</dbReference>
<evidence type="ECO:0000313" key="8">
    <source>
        <dbReference type="EMBL" id="KAK6187208.1"/>
    </source>
</evidence>
<dbReference type="SUPFAM" id="SSF63712">
    <property type="entry name" value="Nicotinic receptor ligand binding domain-like"/>
    <property type="match status" value="1"/>
</dbReference>
<keyword evidence="5" id="KW-0406">Ion transport</keyword>
<dbReference type="CDD" id="cd18989">
    <property type="entry name" value="LGIC_ECD_cation"/>
    <property type="match status" value="1"/>
</dbReference>
<keyword evidence="3 5" id="KW-1133">Transmembrane helix</keyword>
<dbReference type="InterPro" id="IPR038050">
    <property type="entry name" value="Neuro_actylchol_rec"/>
</dbReference>
<sequence length="394" mass="44784">MMSFLCIWCLFGVCLIDQAKGDLDRREFFKELFSNYQPKLHPTQAMFDNVEILVSYQLISVNFVSEVNQYLETSAKLIITWYDTFLRWNASDVDTPNYITVSPDDIWMPSVVIFNAFDNNRKVKKGDNVIITADGQVIWTTHNLFKTSCKIDITKFPFDNQICETVISPAYQRYSPFVFIADDKHDLLELYQESNEWALQNILVVEEHLNSTRLLDGTVKIANLVVRVTLSRRFAFHVIKGVVPPVSLSIMNCFVFRLPAASGERLTMAISVLLSYTIYLSFINESLPANSDSICIFSVYLTCMLLLSVAIILATIKSTSLHHETDTNSLSPTVKRLMKDDGKVNNTTTINADTKDEEITPDTKTAFVFDKFAFIVFLSINGLVTFTCFAIMLC</sequence>
<feature type="domain" description="Neurotransmitter-gated ion-channel ligand-binding" evidence="6">
    <location>
        <begin position="27"/>
        <end position="233"/>
    </location>
</feature>
<keyword evidence="4 5" id="KW-0472">Membrane</keyword>
<evidence type="ECO:0000256" key="2">
    <source>
        <dbReference type="ARBA" id="ARBA00022692"/>
    </source>
</evidence>
<comment type="caution">
    <text evidence="8">The sequence shown here is derived from an EMBL/GenBank/DDBJ whole genome shotgun (WGS) entry which is preliminary data.</text>
</comment>
<keyword evidence="5" id="KW-0732">Signal</keyword>
<dbReference type="PANTHER" id="PTHR18945">
    <property type="entry name" value="NEUROTRANSMITTER GATED ION CHANNEL"/>
    <property type="match status" value="1"/>
</dbReference>